<dbReference type="eggNOG" id="ENOG502SVAU">
    <property type="taxonomic scope" value="Eukaryota"/>
</dbReference>
<evidence type="ECO:0000313" key="4">
    <source>
        <dbReference type="EMBL" id="EFI95346.1"/>
    </source>
</evidence>
<feature type="non-terminal residue" evidence="4">
    <location>
        <position position="601"/>
    </location>
</feature>
<proteinExistence type="predicted"/>
<feature type="domain" description="DUF6697" evidence="3">
    <location>
        <begin position="295"/>
        <end position="479"/>
    </location>
</feature>
<dbReference type="KEGG" id="scm:SCHCO_02630964"/>
<dbReference type="RefSeq" id="XP_003030249.1">
    <property type="nucleotide sequence ID" value="XM_003030203.1"/>
</dbReference>
<protein>
    <recommendedName>
        <fullName evidence="3">DUF6697 domain-containing protein</fullName>
    </recommendedName>
</protein>
<dbReference type="GeneID" id="9588531"/>
<sequence>MASSSSALLYQLDQAQLERSRYRNAPDIKQRLTECERELLEWKERALQAEARLANIEAAIRLPSLPPRRDTPETRAATAPTPFAQLPTPIEQSPREAEERESVDRPKPTRNSQLRTPPAEAHPYDSRPTPETVQTPTAFPLALSDHATPEYECIAGPSRETTSPPEAARLFDVEEEKAQAESPHLQADPGDISSLTELSSEDEDASPTPKLEDEVALPRKRSASIALQGGRFLKRPRQQRPLQFDFVEIPPPPPALRRALLNERRLTTYKNPIPTVLASIAAFPSPTDLPPVPRVTRRFLCALYGSAENSLRGRITTKPYTHSRVQTGPDGQFLSATFANIDMNPHMCARPGAPGVLLTRRTDVLFDAPTPVFVGRVAGEWEYVGQYVSEVGRALRAEEFCEMPEEVQRRWATGITTMSRTKCWRDMRATVFGDEKDRQNDPEAEEVMLNALKTGVVNLKVIVFTCKGYNTDIARDILEWWPRREELEGLYRKHQKAEEQAKATSANKKGKQPSVKRRKPTAKNKAQTPFDPPHTPRKKPRLVSPAKGQGPDEAGPSSSRTEVITPSRRTPSQRRQKTPPWVRQGYGPPIDNNDDDSDYKP</sequence>
<evidence type="ECO:0000256" key="2">
    <source>
        <dbReference type="SAM" id="MobiDB-lite"/>
    </source>
</evidence>
<feature type="compositionally biased region" description="Basic and acidic residues" evidence="2">
    <location>
        <begin position="93"/>
        <end position="107"/>
    </location>
</feature>
<feature type="region of interest" description="Disordered" evidence="2">
    <location>
        <begin position="60"/>
        <end position="135"/>
    </location>
</feature>
<dbReference type="Pfam" id="PF20411">
    <property type="entry name" value="DUF6697"/>
    <property type="match status" value="1"/>
</dbReference>
<feature type="region of interest" description="Disordered" evidence="2">
    <location>
        <begin position="175"/>
        <end position="217"/>
    </location>
</feature>
<gene>
    <name evidence="4" type="ORF">SCHCODRAFT_110804</name>
</gene>
<name>D8QA56_SCHCM</name>
<feature type="region of interest" description="Disordered" evidence="2">
    <location>
        <begin position="495"/>
        <end position="601"/>
    </location>
</feature>
<evidence type="ECO:0000259" key="3">
    <source>
        <dbReference type="Pfam" id="PF20411"/>
    </source>
</evidence>
<dbReference type="InParanoid" id="D8QA56"/>
<organism evidence="5">
    <name type="scientific">Schizophyllum commune (strain H4-8 / FGSC 9210)</name>
    <name type="common">Split gill fungus</name>
    <dbReference type="NCBI Taxonomy" id="578458"/>
    <lineage>
        <taxon>Eukaryota</taxon>
        <taxon>Fungi</taxon>
        <taxon>Dikarya</taxon>
        <taxon>Basidiomycota</taxon>
        <taxon>Agaricomycotina</taxon>
        <taxon>Agaricomycetes</taxon>
        <taxon>Agaricomycetidae</taxon>
        <taxon>Agaricales</taxon>
        <taxon>Schizophyllaceae</taxon>
        <taxon>Schizophyllum</taxon>
    </lineage>
</organism>
<dbReference type="EMBL" id="GL377308">
    <property type="protein sequence ID" value="EFI95346.1"/>
    <property type="molecule type" value="Genomic_DNA"/>
</dbReference>
<dbReference type="AlphaFoldDB" id="D8QA56"/>
<evidence type="ECO:0000313" key="5">
    <source>
        <dbReference type="Proteomes" id="UP000007431"/>
    </source>
</evidence>
<reference evidence="4 5" key="1">
    <citation type="journal article" date="2010" name="Nat. Biotechnol.">
        <title>Genome sequence of the model mushroom Schizophyllum commune.</title>
        <authorList>
            <person name="Ohm R.A."/>
            <person name="de Jong J.F."/>
            <person name="Lugones L.G."/>
            <person name="Aerts A."/>
            <person name="Kothe E."/>
            <person name="Stajich J.E."/>
            <person name="de Vries R.P."/>
            <person name="Record E."/>
            <person name="Levasseur A."/>
            <person name="Baker S.E."/>
            <person name="Bartholomew K.A."/>
            <person name="Coutinho P.M."/>
            <person name="Erdmann S."/>
            <person name="Fowler T.J."/>
            <person name="Gathman A.C."/>
            <person name="Lombard V."/>
            <person name="Henrissat B."/>
            <person name="Knabe N."/>
            <person name="Kuees U."/>
            <person name="Lilly W.W."/>
            <person name="Lindquist E."/>
            <person name="Lucas S."/>
            <person name="Magnuson J.K."/>
            <person name="Piumi F."/>
            <person name="Raudaskoski M."/>
            <person name="Salamov A."/>
            <person name="Schmutz J."/>
            <person name="Schwarze F.W.M.R."/>
            <person name="vanKuyk P.A."/>
            <person name="Horton J.S."/>
            <person name="Grigoriev I.V."/>
            <person name="Woesten H.A.B."/>
        </authorList>
    </citation>
    <scope>NUCLEOTIDE SEQUENCE [LARGE SCALE GENOMIC DNA]</scope>
    <source>
        <strain evidence="5">H4-8 / FGSC 9210</strain>
    </source>
</reference>
<dbReference type="OrthoDB" id="3265858at2759"/>
<dbReference type="STRING" id="578458.D8QA56"/>
<dbReference type="OMA" id="QIRWEYM"/>
<feature type="compositionally biased region" description="Basic residues" evidence="2">
    <location>
        <begin position="508"/>
        <end position="522"/>
    </location>
</feature>
<evidence type="ECO:0000256" key="1">
    <source>
        <dbReference type="SAM" id="Coils"/>
    </source>
</evidence>
<feature type="compositionally biased region" description="Acidic residues" evidence="2">
    <location>
        <begin position="592"/>
        <end position="601"/>
    </location>
</feature>
<dbReference type="HOGENOM" id="CLU_454278_0_0_1"/>
<dbReference type="Proteomes" id="UP000007431">
    <property type="component" value="Unassembled WGS sequence"/>
</dbReference>
<keyword evidence="1" id="KW-0175">Coiled coil</keyword>
<dbReference type="InterPro" id="IPR046520">
    <property type="entry name" value="DUF6697"/>
</dbReference>
<keyword evidence="5" id="KW-1185">Reference proteome</keyword>
<feature type="coiled-coil region" evidence="1">
    <location>
        <begin position="32"/>
        <end position="59"/>
    </location>
</feature>
<accession>D8QA56</accession>
<dbReference type="VEuPathDB" id="FungiDB:SCHCODRAFT_02630964"/>
<feature type="compositionally biased region" description="Low complexity" evidence="2">
    <location>
        <begin position="74"/>
        <end position="84"/>
    </location>
</feature>
<feature type="compositionally biased region" description="Polar residues" evidence="2">
    <location>
        <begin position="556"/>
        <end position="570"/>
    </location>
</feature>